<evidence type="ECO:0000313" key="6">
    <source>
        <dbReference type="Proteomes" id="UP000614811"/>
    </source>
</evidence>
<reference evidence="5" key="2">
    <citation type="submission" date="2020-09" db="EMBL/GenBank/DDBJ databases">
        <authorList>
            <person name="Sun Q."/>
            <person name="Kim S."/>
        </authorList>
    </citation>
    <scope>NUCLEOTIDE SEQUENCE</scope>
    <source>
        <strain evidence="5">KCTC 12711</strain>
    </source>
</reference>
<evidence type="ECO:0000313" key="5">
    <source>
        <dbReference type="EMBL" id="GGZ96085.1"/>
    </source>
</evidence>
<sequence length="517" mass="58052">MALSTSLDCANNDLDDQTLLLHAFQKWGAETHHHVEGAYIAIIVDADAIFLFRGVYDSPGLYYRNDRDGLTISTDATQLLRTATSAVSINSEAVRHYLAYSIPAMDAGFFHSLYAVPAGQALKLSNKQIHCLPQFDPMANSVPVPRETKSVARQWQQAYLDATRDASALTNTVGLFLSGGLDSGALAVAAHQQQIPLETINLSLPDFPDEDEWAYAEHLSKELGLPIHRVDVRSHCFDGLLNMPVNLLAPGINPYQAMINQGYELAAEQELKQIWFGTGGDELFAPKRNLLRDLWQHRQMGAFVSTLCSRRARQIPHVHKTWLNAILHRQPRAMRYPDYILGNKTGNLTSPYTSSPAIPIESQYHRAFLFQSSHLNAQENERPHTAPRGLQRVHPCIHPSLIEQGLLTPAYQAHSPIYDKAILRTALADLAPAAMRRRGRVGVLRRYYDDGWNHNLDTIREVLSDPAASWPRFVARHTVENALSASQSDYSMLLLNCLSLELWLNALRADRVNFRWD</sequence>
<dbReference type="InterPro" id="IPR001962">
    <property type="entry name" value="Asn_synthase"/>
</dbReference>
<proteinExistence type="predicted"/>
<dbReference type="Pfam" id="PF00733">
    <property type="entry name" value="Asn_synthase"/>
    <property type="match status" value="1"/>
</dbReference>
<dbReference type="SUPFAM" id="SSF56235">
    <property type="entry name" value="N-terminal nucleophile aminohydrolases (Ntn hydrolases)"/>
    <property type="match status" value="1"/>
</dbReference>
<dbReference type="AlphaFoldDB" id="A0A918RG63"/>
<dbReference type="Proteomes" id="UP000614811">
    <property type="component" value="Unassembled WGS sequence"/>
</dbReference>
<dbReference type="GO" id="GO:0006529">
    <property type="term" value="P:asparagine biosynthetic process"/>
    <property type="evidence" value="ECO:0007669"/>
    <property type="project" value="InterPro"/>
</dbReference>
<dbReference type="InterPro" id="IPR014729">
    <property type="entry name" value="Rossmann-like_a/b/a_fold"/>
</dbReference>
<evidence type="ECO:0000256" key="1">
    <source>
        <dbReference type="ARBA" id="ARBA00005187"/>
    </source>
</evidence>
<dbReference type="Gene3D" id="3.40.50.620">
    <property type="entry name" value="HUPs"/>
    <property type="match status" value="1"/>
</dbReference>
<dbReference type="Gene3D" id="3.60.20.10">
    <property type="entry name" value="Glutamine Phosphoribosylpyrophosphate, subunit 1, domain 1"/>
    <property type="match status" value="1"/>
</dbReference>
<evidence type="ECO:0000259" key="4">
    <source>
        <dbReference type="Pfam" id="PF00733"/>
    </source>
</evidence>
<dbReference type="GO" id="GO:0004066">
    <property type="term" value="F:asparagine synthase (glutamine-hydrolyzing) activity"/>
    <property type="evidence" value="ECO:0007669"/>
    <property type="project" value="UniProtKB-EC"/>
</dbReference>
<protein>
    <recommendedName>
        <fullName evidence="2">asparagine synthase (glutamine-hydrolyzing)</fullName>
        <ecNumber evidence="2">6.3.5.4</ecNumber>
    </recommendedName>
</protein>
<gene>
    <name evidence="5" type="ORF">GCM10008090_00340</name>
</gene>
<feature type="domain" description="Asparagine synthetase" evidence="4">
    <location>
        <begin position="170"/>
        <end position="504"/>
    </location>
</feature>
<dbReference type="InterPro" id="IPR029055">
    <property type="entry name" value="Ntn_hydrolases_N"/>
</dbReference>
<dbReference type="RefSeq" id="WP_229794050.1">
    <property type="nucleotide sequence ID" value="NZ_BMXA01000001.1"/>
</dbReference>
<name>A0A918RG63_9GAMM</name>
<evidence type="ECO:0000256" key="3">
    <source>
        <dbReference type="ARBA" id="ARBA00048741"/>
    </source>
</evidence>
<comment type="caution">
    <text evidence="5">The sequence shown here is derived from an EMBL/GenBank/DDBJ whole genome shotgun (WGS) entry which is preliminary data.</text>
</comment>
<dbReference type="PANTHER" id="PTHR43284:SF1">
    <property type="entry name" value="ASPARAGINE SYNTHETASE"/>
    <property type="match status" value="1"/>
</dbReference>
<dbReference type="SUPFAM" id="SSF52402">
    <property type="entry name" value="Adenine nucleotide alpha hydrolases-like"/>
    <property type="match status" value="1"/>
</dbReference>
<dbReference type="EC" id="6.3.5.4" evidence="2"/>
<dbReference type="InterPro" id="IPR051786">
    <property type="entry name" value="ASN_synthetase/amidase"/>
</dbReference>
<dbReference type="PANTHER" id="PTHR43284">
    <property type="entry name" value="ASPARAGINE SYNTHETASE (GLUTAMINE-HYDROLYZING)"/>
    <property type="match status" value="1"/>
</dbReference>
<accession>A0A918RG63</accession>
<evidence type="ECO:0000256" key="2">
    <source>
        <dbReference type="ARBA" id="ARBA00012737"/>
    </source>
</evidence>
<comment type="catalytic activity">
    <reaction evidence="3">
        <text>L-aspartate + L-glutamine + ATP + H2O = L-asparagine + L-glutamate + AMP + diphosphate + H(+)</text>
        <dbReference type="Rhea" id="RHEA:12228"/>
        <dbReference type="ChEBI" id="CHEBI:15377"/>
        <dbReference type="ChEBI" id="CHEBI:15378"/>
        <dbReference type="ChEBI" id="CHEBI:29985"/>
        <dbReference type="ChEBI" id="CHEBI:29991"/>
        <dbReference type="ChEBI" id="CHEBI:30616"/>
        <dbReference type="ChEBI" id="CHEBI:33019"/>
        <dbReference type="ChEBI" id="CHEBI:58048"/>
        <dbReference type="ChEBI" id="CHEBI:58359"/>
        <dbReference type="ChEBI" id="CHEBI:456215"/>
        <dbReference type="EC" id="6.3.5.4"/>
    </reaction>
</comment>
<dbReference type="EMBL" id="BMXA01000001">
    <property type="protein sequence ID" value="GGZ96085.1"/>
    <property type="molecule type" value="Genomic_DNA"/>
</dbReference>
<keyword evidence="6" id="KW-1185">Reference proteome</keyword>
<reference evidence="5" key="1">
    <citation type="journal article" date="2014" name="Int. J. Syst. Evol. Microbiol.">
        <title>Complete genome sequence of Corynebacterium casei LMG S-19264T (=DSM 44701T), isolated from a smear-ripened cheese.</title>
        <authorList>
            <consortium name="US DOE Joint Genome Institute (JGI-PGF)"/>
            <person name="Walter F."/>
            <person name="Albersmeier A."/>
            <person name="Kalinowski J."/>
            <person name="Ruckert C."/>
        </authorList>
    </citation>
    <scope>NUCLEOTIDE SEQUENCE</scope>
    <source>
        <strain evidence="5">KCTC 12711</strain>
    </source>
</reference>
<comment type="pathway">
    <text evidence="1">Amino-acid biosynthesis; L-asparagine biosynthesis; L-asparagine from L-aspartate (L-Gln route): step 1/1.</text>
</comment>
<organism evidence="5 6">
    <name type="scientific">Arenicella chitinivorans</name>
    <dbReference type="NCBI Taxonomy" id="1329800"/>
    <lineage>
        <taxon>Bacteria</taxon>
        <taxon>Pseudomonadati</taxon>
        <taxon>Pseudomonadota</taxon>
        <taxon>Gammaproteobacteria</taxon>
        <taxon>Arenicellales</taxon>
        <taxon>Arenicellaceae</taxon>
        <taxon>Arenicella</taxon>
    </lineage>
</organism>